<dbReference type="OMA" id="MEELLCK"/>
<proteinExistence type="predicted"/>
<dbReference type="EnsemblMetazoa" id="OVOC373.1">
    <property type="protein sequence ID" value="OVOC373.1"/>
    <property type="gene ID" value="WBGene00237182"/>
</dbReference>
<feature type="compositionally biased region" description="Polar residues" evidence="1">
    <location>
        <begin position="173"/>
        <end position="201"/>
    </location>
</feature>
<organism evidence="2 3">
    <name type="scientific">Onchocerca volvulus</name>
    <dbReference type="NCBI Taxonomy" id="6282"/>
    <lineage>
        <taxon>Eukaryota</taxon>
        <taxon>Metazoa</taxon>
        <taxon>Ecdysozoa</taxon>
        <taxon>Nematoda</taxon>
        <taxon>Chromadorea</taxon>
        <taxon>Rhabditida</taxon>
        <taxon>Spirurina</taxon>
        <taxon>Spiruromorpha</taxon>
        <taxon>Filarioidea</taxon>
        <taxon>Onchocercidae</taxon>
        <taxon>Onchocerca</taxon>
    </lineage>
</organism>
<evidence type="ECO:0000256" key="1">
    <source>
        <dbReference type="SAM" id="MobiDB-lite"/>
    </source>
</evidence>
<feature type="region of interest" description="Disordered" evidence="1">
    <location>
        <begin position="173"/>
        <end position="279"/>
    </location>
</feature>
<feature type="compositionally biased region" description="Basic residues" evidence="1">
    <location>
        <begin position="243"/>
        <end position="252"/>
    </location>
</feature>
<name>A0A8R1TS56_ONCVO</name>
<dbReference type="Proteomes" id="UP000024404">
    <property type="component" value="Unassembled WGS sequence"/>
</dbReference>
<feature type="compositionally biased region" description="Polar residues" evidence="1">
    <location>
        <begin position="228"/>
        <end position="241"/>
    </location>
</feature>
<dbReference type="EMBL" id="CMVM020000020">
    <property type="status" value="NOT_ANNOTATED_CDS"/>
    <property type="molecule type" value="Genomic_DNA"/>
</dbReference>
<keyword evidence="3" id="KW-1185">Reference proteome</keyword>
<dbReference type="AlphaFoldDB" id="A0A8R1TS56"/>
<reference evidence="2" key="2">
    <citation type="submission" date="2022-06" db="UniProtKB">
        <authorList>
            <consortium name="EnsemblMetazoa"/>
        </authorList>
    </citation>
    <scope>IDENTIFICATION</scope>
</reference>
<sequence length="504" mass="57393">MNRCKANNDTQSDNDETINEMINASDHDGLMTQEISQDPIFPMGTAFPTSELNSSSANYPIQYPDSTNRTIFPPTNGLNINPIYYTDTQTSAFVADDRNVANYEEVSTHSYSYTPPTPTPISLYSEINRPALPVYSDFQYPPTLITPLPTYSVNDQIPYPFATLKLPSLSSDTVNNNLSEPTESSQQTTAVIQTASQSKNELIQKKKKRGRKRLSDNANRIKKANIFSEGNETFPSDNSGHSVPKKRGRKRKGGADDIRGKTNKALQEKNRSLTAGKPSVAKKNCMEEELLSKQKNRVSMAFPVLRFNNYDIQKGTFLIRYSDLETLDCDQIWCVDNHHMLLKYRLSTHIEGKRRLYLKSQPERFIGWKCEEPWHFYQLEVIERDRDNSKVLILYPDAKELAECREKARRQKQIAEEMKGGVNAGDIKQEQIVSDETNENLTNTAHQQEDVEVQMALEAANAIERFILIPDDDYTEINEEHPAETVLVQNPVEEHVIISEIDNE</sequence>
<evidence type="ECO:0000313" key="3">
    <source>
        <dbReference type="Proteomes" id="UP000024404"/>
    </source>
</evidence>
<protein>
    <submittedName>
        <fullName evidence="2">Uncharacterized protein</fullName>
    </submittedName>
</protein>
<feature type="compositionally biased region" description="Basic and acidic residues" evidence="1">
    <location>
        <begin position="253"/>
        <end position="271"/>
    </location>
</feature>
<evidence type="ECO:0000313" key="2">
    <source>
        <dbReference type="EnsemblMetazoa" id="OVOC373.1"/>
    </source>
</evidence>
<reference evidence="3" key="1">
    <citation type="submission" date="2013-10" db="EMBL/GenBank/DDBJ databases">
        <title>Genome sequencing of Onchocerca volvulus.</title>
        <authorList>
            <person name="Cotton J."/>
            <person name="Tsai J."/>
            <person name="Stanley E."/>
            <person name="Tracey A."/>
            <person name="Holroyd N."/>
            <person name="Lustigman S."/>
            <person name="Berriman M."/>
        </authorList>
    </citation>
    <scope>NUCLEOTIDE SEQUENCE</scope>
</reference>
<accession>A0A8R1TS56</accession>